<dbReference type="PANTHER" id="PTHR10953:SF102">
    <property type="entry name" value="ADENYLYLTRANSFERASE AND SULFURTRANSFERASE MOCS3"/>
    <property type="match status" value="1"/>
</dbReference>
<organism evidence="2 3">
    <name type="scientific">Chloracidobacterium sp. N</name>
    <dbReference type="NCBI Taxonomy" id="2821540"/>
    <lineage>
        <taxon>Bacteria</taxon>
        <taxon>Pseudomonadati</taxon>
        <taxon>Acidobacteriota</taxon>
        <taxon>Terriglobia</taxon>
        <taxon>Terriglobales</taxon>
        <taxon>Acidobacteriaceae</taxon>
        <taxon>Chloracidobacterium</taxon>
        <taxon>Chloracidobacterium aggregatum</taxon>
    </lineage>
</organism>
<accession>A0ABX8B2F0</accession>
<evidence type="ECO:0000313" key="3">
    <source>
        <dbReference type="Proteomes" id="UP000677668"/>
    </source>
</evidence>
<sequence length="343" mass="37509">MRERYSRQERFAEIGPEGQARLAQGRALVVGCGALGCALADMLVRAGVGTVRLVDRDFVEWSNLNRQILFDEADAREHRPKARAAEQRLRAVNSAVRVEGIIADVAPDTVEALVAAADVVLDGTDNFETRYVLNDACVKHGKPWIYGAAVGSQGATMTIRPGETPCLRCVFEEPPDAALMPTCETAGVILPVIQTVAAAQVVEALKLLTGQAAACRHNLWQVDVWSGRQTTLALSPNRRRADCPCCQLRRFDFLTVEQTTFAATLCGREAVQVRPARTPAGALDFFSLAERLRPLGEVRHNAEVLRFTVEGLEATLFQDGRAIIKGTSSPDRARAFYARYFGL</sequence>
<dbReference type="Gene3D" id="3.40.50.720">
    <property type="entry name" value="NAD(P)-binding Rossmann-like Domain"/>
    <property type="match status" value="1"/>
</dbReference>
<dbReference type="Pfam" id="PF00899">
    <property type="entry name" value="ThiF"/>
    <property type="match status" value="1"/>
</dbReference>
<dbReference type="GO" id="GO:0016779">
    <property type="term" value="F:nucleotidyltransferase activity"/>
    <property type="evidence" value="ECO:0007669"/>
    <property type="project" value="UniProtKB-KW"/>
</dbReference>
<keyword evidence="3" id="KW-1185">Reference proteome</keyword>
<dbReference type="InterPro" id="IPR035985">
    <property type="entry name" value="Ubiquitin-activating_enz"/>
</dbReference>
<dbReference type="SUPFAM" id="SSF69572">
    <property type="entry name" value="Activating enzymes of the ubiquitin-like proteins"/>
    <property type="match status" value="1"/>
</dbReference>
<dbReference type="PANTHER" id="PTHR10953">
    <property type="entry name" value="UBIQUITIN-ACTIVATING ENZYME E1"/>
    <property type="match status" value="1"/>
</dbReference>
<dbReference type="RefSeq" id="WP_211421665.1">
    <property type="nucleotide sequence ID" value="NZ_CP072642.1"/>
</dbReference>
<evidence type="ECO:0000313" key="2">
    <source>
        <dbReference type="EMBL" id="QUV93271.1"/>
    </source>
</evidence>
<proteinExistence type="predicted"/>
<evidence type="ECO:0000259" key="1">
    <source>
        <dbReference type="Pfam" id="PF00899"/>
    </source>
</evidence>
<dbReference type="InterPro" id="IPR000594">
    <property type="entry name" value="ThiF_NAD_FAD-bd"/>
</dbReference>
<protein>
    <submittedName>
        <fullName evidence="2">ThiF family adenylyltransferase</fullName>
    </submittedName>
</protein>
<dbReference type="EMBL" id="CP072642">
    <property type="protein sequence ID" value="QUV93271.1"/>
    <property type="molecule type" value="Genomic_DNA"/>
</dbReference>
<dbReference type="CDD" id="cd00757">
    <property type="entry name" value="ThiF_MoeB_HesA_family"/>
    <property type="match status" value="1"/>
</dbReference>
<keyword evidence="2" id="KW-0548">Nucleotidyltransferase</keyword>
<dbReference type="InterPro" id="IPR045886">
    <property type="entry name" value="ThiF/MoeB/HesA"/>
</dbReference>
<dbReference type="Proteomes" id="UP000677668">
    <property type="component" value="Chromosome 1"/>
</dbReference>
<gene>
    <name evidence="2" type="ORF">J8C05_07775</name>
</gene>
<feature type="domain" description="THIF-type NAD/FAD binding fold" evidence="1">
    <location>
        <begin position="5"/>
        <end position="244"/>
    </location>
</feature>
<keyword evidence="2" id="KW-0808">Transferase</keyword>
<name>A0ABX8B2F0_9BACT</name>
<reference evidence="2 3" key="1">
    <citation type="submission" date="2021-03" db="EMBL/GenBank/DDBJ databases">
        <title>Genomic and phenotypic characterization of Chloracidobacterium isolates provides evidence for multiple species.</title>
        <authorList>
            <person name="Saini M.K."/>
            <person name="Costas A.M.G."/>
            <person name="Tank M."/>
            <person name="Bryant D.A."/>
        </authorList>
    </citation>
    <scope>NUCLEOTIDE SEQUENCE [LARGE SCALE GENOMIC DNA]</scope>
    <source>
        <strain evidence="2 3">N</strain>
    </source>
</reference>